<evidence type="ECO:0000313" key="2">
    <source>
        <dbReference type="Proteomes" id="UP000182836"/>
    </source>
</evidence>
<organism evidence="1 2">
    <name type="scientific">Aneurinibacillus migulanus</name>
    <name type="common">Bacillus migulanus</name>
    <dbReference type="NCBI Taxonomy" id="47500"/>
    <lineage>
        <taxon>Bacteria</taxon>
        <taxon>Bacillati</taxon>
        <taxon>Bacillota</taxon>
        <taxon>Bacilli</taxon>
        <taxon>Bacillales</taxon>
        <taxon>Paenibacillaceae</taxon>
        <taxon>Aneurinibacillus group</taxon>
        <taxon>Aneurinibacillus</taxon>
    </lineage>
</organism>
<gene>
    <name evidence="1" type="ORF">SAMN04487909_12260</name>
</gene>
<sequence>MITLKRLYYSVTLISLIFCGTLVCGVQGKVLASQNRTNKIQTEVTPEKLSPYIREKGIYPQNEHPKPLPLGKGIKTLKIGEGLTPLPKTTDTKNGIPGLEKLKLYNNLPNSENKAK</sequence>
<name>A0A1G8V6N8_ANEMI</name>
<evidence type="ECO:0000313" key="1">
    <source>
        <dbReference type="EMBL" id="SDJ61728.1"/>
    </source>
</evidence>
<protein>
    <submittedName>
        <fullName evidence="1">Uncharacterized protein</fullName>
    </submittedName>
</protein>
<accession>A0A1G8V6N8</accession>
<dbReference type="EMBL" id="FNED01000022">
    <property type="protein sequence ID" value="SDJ61728.1"/>
    <property type="molecule type" value="Genomic_DNA"/>
</dbReference>
<proteinExistence type="predicted"/>
<dbReference type="AlphaFoldDB" id="A0A1G8V6N8"/>
<dbReference type="Proteomes" id="UP000182836">
    <property type="component" value="Unassembled WGS sequence"/>
</dbReference>
<reference evidence="1 2" key="1">
    <citation type="submission" date="2016-10" db="EMBL/GenBank/DDBJ databases">
        <authorList>
            <person name="de Groot N.N."/>
        </authorList>
    </citation>
    <scope>NUCLEOTIDE SEQUENCE [LARGE SCALE GENOMIC DNA]</scope>
    <source>
        <strain evidence="1 2">DSM 2895</strain>
    </source>
</reference>